<accession>A0A5C2SNY3</accession>
<evidence type="ECO:0000313" key="3">
    <source>
        <dbReference type="Proteomes" id="UP000313359"/>
    </source>
</evidence>
<proteinExistence type="predicted"/>
<reference evidence="2" key="1">
    <citation type="journal article" date="2018" name="Genome Biol. Evol.">
        <title>Genomics and development of Lentinus tigrinus, a white-rot wood-decaying mushroom with dimorphic fruiting bodies.</title>
        <authorList>
            <person name="Wu B."/>
            <person name="Xu Z."/>
            <person name="Knudson A."/>
            <person name="Carlson A."/>
            <person name="Chen N."/>
            <person name="Kovaka S."/>
            <person name="LaButti K."/>
            <person name="Lipzen A."/>
            <person name="Pennachio C."/>
            <person name="Riley R."/>
            <person name="Schakwitz W."/>
            <person name="Umezawa K."/>
            <person name="Ohm R.A."/>
            <person name="Grigoriev I.V."/>
            <person name="Nagy L.G."/>
            <person name="Gibbons J."/>
            <person name="Hibbett D."/>
        </authorList>
    </citation>
    <scope>NUCLEOTIDE SEQUENCE [LARGE SCALE GENOMIC DNA]</scope>
    <source>
        <strain evidence="2">ALCF2SS1-6</strain>
    </source>
</reference>
<dbReference type="Proteomes" id="UP000313359">
    <property type="component" value="Unassembled WGS sequence"/>
</dbReference>
<keyword evidence="1" id="KW-1133">Transmembrane helix</keyword>
<name>A0A5C2SNY3_9APHY</name>
<protein>
    <submittedName>
        <fullName evidence="2">Uncharacterized protein</fullName>
    </submittedName>
</protein>
<sequence length="113" mass="12330">MNAHDALFLPVAAMLHFTPPCVRRYCCFSCTFAAVVISFIYLLPVPCASLVSSPDRVLPCPLASIQGISLSVEHISNTLGYICYPVLYSRNLSNDIPLILPCLPLDTIERMGG</sequence>
<keyword evidence="1" id="KW-0812">Transmembrane</keyword>
<evidence type="ECO:0000313" key="2">
    <source>
        <dbReference type="EMBL" id="RPD65004.1"/>
    </source>
</evidence>
<feature type="transmembrane region" description="Helical" evidence="1">
    <location>
        <begin position="25"/>
        <end position="43"/>
    </location>
</feature>
<keyword evidence="3" id="KW-1185">Reference proteome</keyword>
<dbReference type="EMBL" id="ML122253">
    <property type="protein sequence ID" value="RPD65004.1"/>
    <property type="molecule type" value="Genomic_DNA"/>
</dbReference>
<organism evidence="2 3">
    <name type="scientific">Lentinus tigrinus ALCF2SS1-6</name>
    <dbReference type="NCBI Taxonomy" id="1328759"/>
    <lineage>
        <taxon>Eukaryota</taxon>
        <taxon>Fungi</taxon>
        <taxon>Dikarya</taxon>
        <taxon>Basidiomycota</taxon>
        <taxon>Agaricomycotina</taxon>
        <taxon>Agaricomycetes</taxon>
        <taxon>Polyporales</taxon>
        <taxon>Polyporaceae</taxon>
        <taxon>Lentinus</taxon>
    </lineage>
</organism>
<gene>
    <name evidence="2" type="ORF">L227DRAFT_275573</name>
</gene>
<keyword evidence="1" id="KW-0472">Membrane</keyword>
<evidence type="ECO:0000256" key="1">
    <source>
        <dbReference type="SAM" id="Phobius"/>
    </source>
</evidence>
<dbReference type="AlphaFoldDB" id="A0A5C2SNY3"/>